<dbReference type="EMBL" id="CM047905">
    <property type="protein sequence ID" value="KAJ0088796.1"/>
    <property type="molecule type" value="Genomic_DNA"/>
</dbReference>
<organism evidence="1 2">
    <name type="scientific">Pistacia atlantica</name>
    <dbReference type="NCBI Taxonomy" id="434234"/>
    <lineage>
        <taxon>Eukaryota</taxon>
        <taxon>Viridiplantae</taxon>
        <taxon>Streptophyta</taxon>
        <taxon>Embryophyta</taxon>
        <taxon>Tracheophyta</taxon>
        <taxon>Spermatophyta</taxon>
        <taxon>Magnoliopsida</taxon>
        <taxon>eudicotyledons</taxon>
        <taxon>Gunneridae</taxon>
        <taxon>Pentapetalae</taxon>
        <taxon>rosids</taxon>
        <taxon>malvids</taxon>
        <taxon>Sapindales</taxon>
        <taxon>Anacardiaceae</taxon>
        <taxon>Pistacia</taxon>
    </lineage>
</organism>
<proteinExistence type="predicted"/>
<dbReference type="Proteomes" id="UP001164250">
    <property type="component" value="Chromosome 9"/>
</dbReference>
<evidence type="ECO:0000313" key="2">
    <source>
        <dbReference type="Proteomes" id="UP001164250"/>
    </source>
</evidence>
<keyword evidence="2" id="KW-1185">Reference proteome</keyword>
<gene>
    <name evidence="1" type="ORF">Patl1_32739</name>
</gene>
<evidence type="ECO:0000313" key="1">
    <source>
        <dbReference type="EMBL" id="KAJ0088796.1"/>
    </source>
</evidence>
<reference evidence="2" key="1">
    <citation type="journal article" date="2023" name="G3 (Bethesda)">
        <title>Genome assembly and association tests identify interacting loci associated with vigor, precocity, and sex in interspecific pistachio rootstocks.</title>
        <authorList>
            <person name="Palmer W."/>
            <person name="Jacygrad E."/>
            <person name="Sagayaradj S."/>
            <person name="Cavanaugh K."/>
            <person name="Han R."/>
            <person name="Bertier L."/>
            <person name="Beede B."/>
            <person name="Kafkas S."/>
            <person name="Golino D."/>
            <person name="Preece J."/>
            <person name="Michelmore R."/>
        </authorList>
    </citation>
    <scope>NUCLEOTIDE SEQUENCE [LARGE SCALE GENOMIC DNA]</scope>
</reference>
<name>A0ACC1AQ50_9ROSI</name>
<protein>
    <submittedName>
        <fullName evidence="1">Uncharacterized protein</fullName>
    </submittedName>
</protein>
<sequence>MVQKLYKLEMDNALESHTKV</sequence>
<comment type="caution">
    <text evidence="1">The sequence shown here is derived from an EMBL/GenBank/DDBJ whole genome shotgun (WGS) entry which is preliminary data.</text>
</comment>
<accession>A0ACC1AQ50</accession>